<accession>A0ABX2JJT4</accession>
<dbReference type="InterPro" id="IPR007159">
    <property type="entry name" value="SpoVT-AbrB_dom"/>
</dbReference>
<reference evidence="3 4" key="1">
    <citation type="submission" date="2020-06" db="EMBL/GenBank/DDBJ databases">
        <title>Sphingomonas hominis sp. nov., a member of the Sphingomonas, isolated from the hair of a 22-year-old girl.</title>
        <authorList>
            <person name="Zhang D.-F."/>
            <person name="Cui X.-W."/>
        </authorList>
    </citation>
    <scope>NUCLEOTIDE SEQUENCE [LARGE SCALE GENOMIC DNA]</scope>
    <source>
        <strain evidence="3 4">HHU CXW</strain>
    </source>
</reference>
<dbReference type="GO" id="GO:0003677">
    <property type="term" value="F:DNA binding"/>
    <property type="evidence" value="ECO:0007669"/>
    <property type="project" value="UniProtKB-KW"/>
</dbReference>
<proteinExistence type="predicted"/>
<dbReference type="Pfam" id="PF04014">
    <property type="entry name" value="MazE_antitoxin"/>
    <property type="match status" value="1"/>
</dbReference>
<keyword evidence="1 3" id="KW-0238">DNA-binding</keyword>
<evidence type="ECO:0000256" key="1">
    <source>
        <dbReference type="PROSITE-ProRule" id="PRU01076"/>
    </source>
</evidence>
<comment type="caution">
    <text evidence="3">The sequence shown here is derived from an EMBL/GenBank/DDBJ whole genome shotgun (WGS) entry which is preliminary data.</text>
</comment>
<name>A0ABX2JJT4_9SPHN</name>
<dbReference type="PROSITE" id="PS51740">
    <property type="entry name" value="SPOVT_ABRB"/>
    <property type="match status" value="1"/>
</dbReference>
<dbReference type="InterPro" id="IPR037914">
    <property type="entry name" value="SpoVT-AbrB_sf"/>
</dbReference>
<feature type="domain" description="SpoVT-AbrB" evidence="2">
    <location>
        <begin position="1"/>
        <end position="47"/>
    </location>
</feature>
<gene>
    <name evidence="3" type="ORF">HRV97_06090</name>
</gene>
<evidence type="ECO:0000313" key="4">
    <source>
        <dbReference type="Proteomes" id="UP000621447"/>
    </source>
</evidence>
<dbReference type="SMART" id="SM00966">
    <property type="entry name" value="SpoVT_AbrB"/>
    <property type="match status" value="1"/>
</dbReference>
<evidence type="ECO:0000313" key="3">
    <source>
        <dbReference type="EMBL" id="NTS64724.1"/>
    </source>
</evidence>
<dbReference type="Proteomes" id="UP000621447">
    <property type="component" value="Unassembled WGS sequence"/>
</dbReference>
<dbReference type="EMBL" id="JABULH010000002">
    <property type="protein sequence ID" value="NTS64724.1"/>
    <property type="molecule type" value="Genomic_DNA"/>
</dbReference>
<dbReference type="SUPFAM" id="SSF89447">
    <property type="entry name" value="AbrB/MazE/MraZ-like"/>
    <property type="match status" value="1"/>
</dbReference>
<organism evidence="3 4">
    <name type="scientific">Sphingomonas hominis</name>
    <dbReference type="NCBI Taxonomy" id="2741495"/>
    <lineage>
        <taxon>Bacteria</taxon>
        <taxon>Pseudomonadati</taxon>
        <taxon>Pseudomonadota</taxon>
        <taxon>Alphaproteobacteria</taxon>
        <taxon>Sphingomonadales</taxon>
        <taxon>Sphingomonadaceae</taxon>
        <taxon>Sphingomonas</taxon>
    </lineage>
</organism>
<dbReference type="RefSeq" id="WP_174193050.1">
    <property type="nucleotide sequence ID" value="NZ_JABULH010000002.1"/>
</dbReference>
<evidence type="ECO:0000259" key="2">
    <source>
        <dbReference type="PROSITE" id="PS51740"/>
    </source>
</evidence>
<dbReference type="Gene3D" id="2.10.260.10">
    <property type="match status" value="1"/>
</dbReference>
<protein>
    <submittedName>
        <fullName evidence="3">AbrB/MazE/SpoVT family DNA-binding domain-containing protein</fullName>
    </submittedName>
</protein>
<keyword evidence="4" id="KW-1185">Reference proteome</keyword>
<sequence>MTTLTITAKGQITLKKELLQHLALHPGDKVEVTPAPGGRLTLAPQRRARTGRIEDAIGVLHRPGQKPLSIEEMNEVIARGWAGELDL</sequence>